<dbReference type="GO" id="GO:0016020">
    <property type="term" value="C:membrane"/>
    <property type="evidence" value="ECO:0007669"/>
    <property type="project" value="UniProtKB-SubCell"/>
</dbReference>
<name>Q6MD03_PARUW</name>
<feature type="transmembrane region" description="Helical" evidence="5">
    <location>
        <begin position="357"/>
        <end position="375"/>
    </location>
</feature>
<keyword evidence="2 5" id="KW-0812">Transmembrane</keyword>
<dbReference type="InterPro" id="IPR018491">
    <property type="entry name" value="SLC12_C"/>
</dbReference>
<evidence type="ECO:0000259" key="7">
    <source>
        <dbReference type="Pfam" id="PF03522"/>
    </source>
</evidence>
<dbReference type="AlphaFoldDB" id="Q6MD03"/>
<sequence>MSYTVGQTTSFQTSLADQVTIEQRPKFGTFFGIYVPSILMMFGVIIFLRLGWIVGSAGLYSTLFIITLASVITLITILSMSAAATNIKVGKGGAYYIISRALGLEVGSSIGIPLFLKQSISVSFCIVGFTESFQSLFPQFSAVAIGIATLCVLTLLAYVSTNFALKIQLVIFVIIIASLYSLFTGNPANLDLYSYTPLNDSSPSSFWAIFAIFFPALTGIESSASLSGDLKDPSRSLPLGTITAVLTAYVIYIGISLFLFEMVPLDRLVMDPLVIQHVAKFESLIILGIWGATLSSAIGGLLGAPRTLQALAEDGIVPRIFAREYGPYCEPRIATALTVAIALIGICFGSINVIAPLLTMICLICYAVLNLATGLEDLMSNPSWRPTFPLPWIISLTGTLLCVIAMLMINSGAAILALGLVFVIYLALKRQRINTAWDDIRYGIFMFFSRAVIYRLANEMPSSRSWRPNFLVFTGKPSLVSDQLLSFSNAIAHSKGFLTMASFFSPEQASQAQITQLDQRIKTLLKHHDIQALVTLHQAKSVSSGMKQMIAHYGIGPLTPNTIVCGGTSQEETLISYLEVIKLAHKRGKNVVILNDEQKSFEFPFKKPIIKGDIHIWWDDNSQRNCELMMVFAYMLRKNPSWKKTRICLVSLVSDEQIRQQRMQEFQELIKKNRLNIETTVLVASNPEQEKIQVMRFFSTQAAMVFMGMRAPAEGETLEEYGVYFQALPQKATDFPPVALVLSAEQTNLEEVLKLQLEVLEGEL</sequence>
<keyword evidence="3 5" id="KW-1133">Transmembrane helix</keyword>
<dbReference type="eggNOG" id="COG0531">
    <property type="taxonomic scope" value="Bacteria"/>
</dbReference>
<evidence type="ECO:0000256" key="1">
    <source>
        <dbReference type="ARBA" id="ARBA00004141"/>
    </source>
</evidence>
<evidence type="ECO:0000256" key="5">
    <source>
        <dbReference type="SAM" id="Phobius"/>
    </source>
</evidence>
<feature type="transmembrane region" description="Helical" evidence="5">
    <location>
        <begin position="94"/>
        <end position="116"/>
    </location>
</feature>
<evidence type="ECO:0000259" key="6">
    <source>
        <dbReference type="Pfam" id="PF00324"/>
    </source>
</evidence>
<evidence type="ECO:0008006" key="10">
    <source>
        <dbReference type="Google" id="ProtNLM"/>
    </source>
</evidence>
<feature type="domain" description="SLC12A transporter C-terminal" evidence="7">
    <location>
        <begin position="483"/>
        <end position="595"/>
    </location>
</feature>
<dbReference type="InterPro" id="IPR004841">
    <property type="entry name" value="AA-permease/SLC12A_dom"/>
</dbReference>
<feature type="transmembrane region" description="Helical" evidence="5">
    <location>
        <begin position="136"/>
        <end position="160"/>
    </location>
</feature>
<accession>Q6MD03</accession>
<dbReference type="PANTHER" id="PTHR11827">
    <property type="entry name" value="SOLUTE CARRIER FAMILY 12, CATION COTRANSPORTERS"/>
    <property type="match status" value="1"/>
</dbReference>
<dbReference type="HOGENOM" id="CLU_001883_3_1_0"/>
<comment type="subcellular location">
    <subcellularLocation>
        <location evidence="1">Membrane</location>
        <topology evidence="1">Multi-pass membrane protein</topology>
    </subcellularLocation>
</comment>
<protein>
    <recommendedName>
        <fullName evidence="10">Amino acid permease/ SLC12A domain-containing protein</fullName>
    </recommendedName>
</protein>
<gene>
    <name evidence="8" type="ORF">PC_RS03955</name>
</gene>
<evidence type="ECO:0000256" key="4">
    <source>
        <dbReference type="ARBA" id="ARBA00023136"/>
    </source>
</evidence>
<keyword evidence="9" id="KW-1185">Reference proteome</keyword>
<evidence type="ECO:0000256" key="3">
    <source>
        <dbReference type="ARBA" id="ARBA00022989"/>
    </source>
</evidence>
<dbReference type="KEGG" id="pcu:PC_RS03955"/>
<organism evidence="8 9">
    <name type="scientific">Protochlamydia amoebophila (strain UWE25)</name>
    <dbReference type="NCBI Taxonomy" id="264201"/>
    <lineage>
        <taxon>Bacteria</taxon>
        <taxon>Pseudomonadati</taxon>
        <taxon>Chlamydiota</taxon>
        <taxon>Chlamydiia</taxon>
        <taxon>Parachlamydiales</taxon>
        <taxon>Parachlamydiaceae</taxon>
        <taxon>Candidatus Protochlamydia</taxon>
    </lineage>
</organism>
<dbReference type="STRING" id="264201.pc0822"/>
<dbReference type="Proteomes" id="UP000000529">
    <property type="component" value="Chromosome"/>
</dbReference>
<proteinExistence type="predicted"/>
<dbReference type="Pfam" id="PF00324">
    <property type="entry name" value="AA_permease"/>
    <property type="match status" value="1"/>
</dbReference>
<evidence type="ECO:0000313" key="9">
    <source>
        <dbReference type="Proteomes" id="UP000000529"/>
    </source>
</evidence>
<dbReference type="OrthoDB" id="3181223at2"/>
<evidence type="ECO:0000313" key="8">
    <source>
        <dbReference type="EMBL" id="CAF23546.1"/>
    </source>
</evidence>
<feature type="transmembrane region" description="Helical" evidence="5">
    <location>
        <begin position="31"/>
        <end position="53"/>
    </location>
</feature>
<feature type="transmembrane region" description="Helical" evidence="5">
    <location>
        <begin position="59"/>
        <end position="82"/>
    </location>
</feature>
<feature type="transmembrane region" description="Helical" evidence="5">
    <location>
        <begin position="167"/>
        <end position="185"/>
    </location>
</feature>
<dbReference type="InterPro" id="IPR004842">
    <property type="entry name" value="SLC12A_fam"/>
</dbReference>
<dbReference type="RefSeq" id="WP_011175372.1">
    <property type="nucleotide sequence ID" value="NC_005861.2"/>
</dbReference>
<keyword evidence="4 5" id="KW-0472">Membrane</keyword>
<feature type="transmembrane region" description="Helical" evidence="5">
    <location>
        <begin position="239"/>
        <end position="263"/>
    </location>
</feature>
<dbReference type="Gene3D" id="1.20.1740.10">
    <property type="entry name" value="Amino acid/polyamine transporter I"/>
    <property type="match status" value="1"/>
</dbReference>
<reference evidence="8 9" key="1">
    <citation type="journal article" date="2004" name="Science">
        <title>Illuminating the evolutionary history of chlamydiae.</title>
        <authorList>
            <person name="Horn M."/>
            <person name="Collingro A."/>
            <person name="Schmitz-Esser S."/>
            <person name="Beier C.L."/>
            <person name="Purkhold U."/>
            <person name="Fartmann B."/>
            <person name="Brandt P."/>
            <person name="Nyakatura G.J."/>
            <person name="Droege M."/>
            <person name="Frishman D."/>
            <person name="Rattei T."/>
            <person name="Mewes H."/>
            <person name="Wagner M."/>
        </authorList>
    </citation>
    <scope>NUCLEOTIDE SEQUENCE [LARGE SCALE GENOMIC DNA]</scope>
    <source>
        <strain evidence="8 9">UWE25</strain>
    </source>
</reference>
<dbReference type="Pfam" id="PF03522">
    <property type="entry name" value="SLC12"/>
    <property type="match status" value="1"/>
</dbReference>
<feature type="transmembrane region" description="Helical" evidence="5">
    <location>
        <begin position="283"/>
        <end position="304"/>
    </location>
</feature>
<dbReference type="EMBL" id="BX908798">
    <property type="protein sequence ID" value="CAF23546.1"/>
    <property type="molecule type" value="Genomic_DNA"/>
</dbReference>
<feature type="domain" description="Amino acid permease/ SLC12A" evidence="6">
    <location>
        <begin position="33"/>
        <end position="440"/>
    </location>
</feature>
<dbReference type="PANTHER" id="PTHR11827:SF72">
    <property type="entry name" value="GH08340P"/>
    <property type="match status" value="1"/>
</dbReference>
<feature type="transmembrane region" description="Helical" evidence="5">
    <location>
        <begin position="412"/>
        <end position="428"/>
    </location>
</feature>
<evidence type="ECO:0000256" key="2">
    <source>
        <dbReference type="ARBA" id="ARBA00022692"/>
    </source>
</evidence>
<dbReference type="GO" id="GO:0015377">
    <property type="term" value="F:chloride:monoatomic cation symporter activity"/>
    <property type="evidence" value="ECO:0007669"/>
    <property type="project" value="InterPro"/>
</dbReference>
<feature type="transmembrane region" description="Helical" evidence="5">
    <location>
        <begin position="205"/>
        <end position="227"/>
    </location>
</feature>